<dbReference type="InterPro" id="IPR003673">
    <property type="entry name" value="CoA-Trfase_fam_III"/>
</dbReference>
<dbReference type="RGD" id="3048">
    <property type="gene designation" value="Amacr"/>
</dbReference>
<proteinExistence type="evidence at transcript level"/>
<reference evidence="4" key="1">
    <citation type="journal article" date="2004" name="Genome Res.">
        <title>The status, quality, and expansion of the NIH full-length cDNA project: the Mammalian Gene Collection (MGC).</title>
        <authorList>
            <consortium name="The MGC Project Team"/>
            <person name="Gerhard D.S."/>
            <person name="Wagner L."/>
            <person name="Feingold E.A."/>
            <person name="Shenmen C.M."/>
            <person name="Grouse L.H."/>
            <person name="Schuler G."/>
            <person name="Klein S.L."/>
            <person name="Old S."/>
            <person name="Rasooly R."/>
            <person name="Good P."/>
            <person name="Guyer M."/>
            <person name="Peck A.M."/>
            <person name="Derge J.G."/>
            <person name="Lipman D."/>
            <person name="Collins F.S."/>
            <person name="Jang W."/>
            <person name="Sherry S."/>
            <person name="Feolo M."/>
            <person name="Misquitta L."/>
            <person name="Lee E."/>
            <person name="Rotmistrovsky K."/>
            <person name="Greenhut S.F."/>
            <person name="Schaefer C.F."/>
            <person name="Buetow K."/>
            <person name="Bonner T.I."/>
            <person name="Haussler D."/>
            <person name="Kent J."/>
            <person name="Kiekhaus M."/>
            <person name="Furey T."/>
            <person name="Brent M."/>
            <person name="Prange C."/>
            <person name="Schreiber K."/>
            <person name="Shapiro N."/>
            <person name="Bhat N.K."/>
            <person name="Hopkins R.F."/>
            <person name="Hsie F."/>
            <person name="Driscoll T."/>
            <person name="Soares M.B."/>
            <person name="Casavant T.L."/>
            <person name="Scheetz T.E."/>
            <person name="Brown-stein M.J."/>
            <person name="Usdin T.B."/>
            <person name="Toshiyuki S."/>
            <person name="Carninci P."/>
            <person name="Piao Y."/>
            <person name="Dudekula D.B."/>
            <person name="Ko M.S."/>
            <person name="Kawakami K."/>
            <person name="Suzuki Y."/>
            <person name="Sugano S."/>
            <person name="Gruber C.E."/>
            <person name="Smith M.R."/>
            <person name="Simmons B."/>
            <person name="Moore T."/>
            <person name="Waterman R."/>
            <person name="Johnson S.L."/>
            <person name="Ruan Y."/>
            <person name="Wei C.L."/>
            <person name="Mathavan S."/>
            <person name="Gunaratne P.H."/>
            <person name="Wu J."/>
            <person name="Garcia A.M."/>
            <person name="Hulyk S.W."/>
            <person name="Fuh E."/>
            <person name="Yuan Y."/>
            <person name="Sneed A."/>
            <person name="Kowis C."/>
            <person name="Hodgson A."/>
            <person name="Muzny D.M."/>
            <person name="McPherson J."/>
            <person name="Gibbs R.A."/>
            <person name="Fahey J."/>
            <person name="Helton E."/>
            <person name="Ketteman M."/>
            <person name="Madan A."/>
            <person name="Rodrigues S."/>
            <person name="Sanchez A."/>
            <person name="Whiting M."/>
            <person name="Madari A."/>
            <person name="Young A.C."/>
            <person name="Wetherby K.D."/>
            <person name="Granite S.J."/>
            <person name="Kwong P.N."/>
            <person name="Brinkley C.P."/>
            <person name="Pearson R.L."/>
            <person name="Bouffard G.G."/>
            <person name="Blakesly R.W."/>
            <person name="Green E.D."/>
            <person name="Dickson M.C."/>
            <person name="Rodriguez A.C."/>
            <person name="Grimwood J."/>
            <person name="Schmutz J."/>
            <person name="Myers R.M."/>
            <person name="Butterfield Y.S."/>
            <person name="Griffith M."/>
            <person name="Griffith O.L."/>
            <person name="Krzywinski M.I."/>
            <person name="Liao N."/>
            <person name="Morin R."/>
            <person name="Morrin R."/>
            <person name="Palmquist D."/>
            <person name="Petrescu A.S."/>
            <person name="Skalska U."/>
            <person name="Smailus D.E."/>
            <person name="Stott J.M."/>
            <person name="Schnerch A."/>
            <person name="Schein J.E."/>
            <person name="Jones S.J."/>
            <person name="Holt R.A."/>
            <person name="Baross A."/>
            <person name="Marra M.A."/>
            <person name="Clifton S."/>
            <person name="Makowski K.A."/>
            <person name="Bosak S."/>
            <person name="Malek J."/>
        </authorList>
    </citation>
    <scope>NUCLEOTIDE SEQUENCE [LARGE SCALE MRNA]</scope>
    <source>
        <tissue evidence="4">Kidney</tissue>
        <tissue evidence="5">Liver</tissue>
    </source>
</reference>
<dbReference type="Gene3D" id="3.40.50.10540">
    <property type="entry name" value="Crotonobetainyl-coa:carnitine coa-transferase, domain 1"/>
    <property type="match status" value="1"/>
</dbReference>
<evidence type="ECO:0000256" key="2">
    <source>
        <dbReference type="ARBA" id="ARBA00023235"/>
    </source>
</evidence>
<name>Q5BK88_RAT</name>
<evidence type="ECO:0000313" key="5">
    <source>
        <dbReference type="EMBL" id="AAI27506.1"/>
    </source>
</evidence>
<dbReference type="CTD" id="23600"/>
<dbReference type="EMBL" id="BC127505">
    <property type="protein sequence ID" value="AAI27506.1"/>
    <property type="molecule type" value="mRNA"/>
</dbReference>
<dbReference type="PANTHER" id="PTHR48228:SF5">
    <property type="entry name" value="ALPHA-METHYLACYL-COA RACEMASE"/>
    <property type="match status" value="1"/>
</dbReference>
<accession>Q5BK88</accession>
<dbReference type="PANTHER" id="PTHR48228">
    <property type="entry name" value="SUCCINYL-COA--D-CITRAMALATE COA-TRANSFERASE"/>
    <property type="match status" value="1"/>
</dbReference>
<dbReference type="Gene3D" id="3.30.1540.10">
    <property type="entry name" value="formyl-coa transferase, domain 3"/>
    <property type="match status" value="1"/>
</dbReference>
<dbReference type="GeneID" id="25284"/>
<dbReference type="InterPro" id="IPR044855">
    <property type="entry name" value="CoA-Trfase_III_dom3_sf"/>
</dbReference>
<comment type="similarity">
    <text evidence="1">Belongs to the CoA-transferase III family.</text>
</comment>
<gene>
    <name evidence="4 6" type="primary">Amacr</name>
</gene>
<dbReference type="EMBL" id="BC078885">
    <property type="protein sequence ID" value="AAH78885.2"/>
    <property type="molecule type" value="mRNA"/>
</dbReference>
<sequence>MILADFGAEVVLVDRLGSVNHPSHLARGKRSLALDLKRSPGAAVLRRMCARADVLLEPFRCGVMEKLQLGPETLQQDNPKLIYARLSGFGQSGIFSKVAGHDINYVALSGVLSKIGRSGENPYPPLNLLADFGGGGLMCTLGILLALFERTRSGLGQVIDANMVEGTAYLSTFLWKTQAMGLWAQPRGQNLLDGGAPFYTTYKTADGEFMAVGAIEPQFYTLLLKGLGLESEELPSQMSIEDWPEVKKKFADVFARKTKAEWCQIFDGTDACVTPVLTLEEALHHQHNRERGSFITDEEQHASPRPAPQLSRTPAVPSAKRDPSVGEHTVEVLKDYGFSQEEIHQLHSDRIIESNKLKANL</sequence>
<protein>
    <submittedName>
        <fullName evidence="4">Alpha-methylacyl-CoA racemase</fullName>
    </submittedName>
</protein>
<dbReference type="InterPro" id="IPR023606">
    <property type="entry name" value="CoA-Trfase_III_dom_1_sf"/>
</dbReference>
<evidence type="ECO:0000313" key="4">
    <source>
        <dbReference type="EMBL" id="AAH91163.1"/>
    </source>
</evidence>
<dbReference type="OrthoDB" id="16747at2759"/>
<evidence type="ECO:0000313" key="6">
    <source>
        <dbReference type="RGD" id="3048"/>
    </source>
</evidence>
<evidence type="ECO:0000256" key="3">
    <source>
        <dbReference type="SAM" id="MobiDB-lite"/>
    </source>
</evidence>
<accession>Q68FY5</accession>
<dbReference type="GO" id="GO:0016853">
    <property type="term" value="F:isomerase activity"/>
    <property type="evidence" value="ECO:0007669"/>
    <property type="project" value="UniProtKB-KW"/>
</dbReference>
<dbReference type="RefSeq" id="NP_036948.2">
    <property type="nucleotide sequence ID" value="NM_012816.2"/>
</dbReference>
<organism evidence="4">
    <name type="scientific">Rattus norvegicus</name>
    <name type="common">Rat</name>
    <dbReference type="NCBI Taxonomy" id="10116"/>
    <lineage>
        <taxon>Eukaryota</taxon>
        <taxon>Metazoa</taxon>
        <taxon>Chordata</taxon>
        <taxon>Craniata</taxon>
        <taxon>Vertebrata</taxon>
        <taxon>Euteleostomi</taxon>
        <taxon>Mammalia</taxon>
        <taxon>Eutheria</taxon>
        <taxon>Euarchontoglires</taxon>
        <taxon>Glires</taxon>
        <taxon>Rodentia</taxon>
        <taxon>Myomorpha</taxon>
        <taxon>Muroidea</taxon>
        <taxon>Muridae</taxon>
        <taxon>Murinae</taxon>
        <taxon>Rattus</taxon>
    </lineage>
</organism>
<dbReference type="Pfam" id="PF02515">
    <property type="entry name" value="CoA_transf_3"/>
    <property type="match status" value="1"/>
</dbReference>
<evidence type="ECO:0000256" key="1">
    <source>
        <dbReference type="ARBA" id="ARBA00008383"/>
    </source>
</evidence>
<feature type="region of interest" description="Disordered" evidence="3">
    <location>
        <begin position="290"/>
        <end position="326"/>
    </location>
</feature>
<dbReference type="EMBL" id="BC091163">
    <property type="protein sequence ID" value="AAH91163.1"/>
    <property type="molecule type" value="mRNA"/>
</dbReference>
<feature type="compositionally biased region" description="Basic and acidic residues" evidence="3">
    <location>
        <begin position="290"/>
        <end position="302"/>
    </location>
</feature>
<dbReference type="InterPro" id="IPR050509">
    <property type="entry name" value="CoA-transferase_III"/>
</dbReference>
<dbReference type="AlphaFoldDB" id="Q5BK88"/>
<keyword evidence="2" id="KW-0413">Isomerase</keyword>
<dbReference type="SUPFAM" id="SSF89796">
    <property type="entry name" value="CoA-transferase family III (CaiB/BaiF)"/>
    <property type="match status" value="1"/>
</dbReference>
<dbReference type="KEGG" id="rno:25284"/>
<dbReference type="FunFam" id="3.30.1540.10:FF:000004">
    <property type="entry name" value="Probable alpha-methylacyl-CoA racemase mcr"/>
    <property type="match status" value="1"/>
</dbReference>